<evidence type="ECO:0000259" key="1">
    <source>
        <dbReference type="Pfam" id="PF13088"/>
    </source>
</evidence>
<dbReference type="EMBL" id="LGRX02019201">
    <property type="protein sequence ID" value="KAK3258873.1"/>
    <property type="molecule type" value="Genomic_DNA"/>
</dbReference>
<dbReference type="Proteomes" id="UP001190700">
    <property type="component" value="Unassembled WGS sequence"/>
</dbReference>
<protein>
    <recommendedName>
        <fullName evidence="1">Sialidase domain-containing protein</fullName>
    </recommendedName>
</protein>
<dbReference type="AlphaFoldDB" id="A0AAE0KSA2"/>
<dbReference type="SUPFAM" id="SSF50939">
    <property type="entry name" value="Sialidases"/>
    <property type="match status" value="1"/>
</dbReference>
<comment type="caution">
    <text evidence="2">The sequence shown here is derived from an EMBL/GenBank/DDBJ whole genome shotgun (WGS) entry which is preliminary data.</text>
</comment>
<accession>A0AAE0KSA2</accession>
<proteinExistence type="predicted"/>
<dbReference type="Gene3D" id="2.120.10.10">
    <property type="match status" value="1"/>
</dbReference>
<gene>
    <name evidence="2" type="ORF">CYMTET_32102</name>
</gene>
<reference evidence="2 3" key="1">
    <citation type="journal article" date="2015" name="Genome Biol. Evol.">
        <title>Comparative Genomics of a Bacterivorous Green Alga Reveals Evolutionary Causalities and Consequences of Phago-Mixotrophic Mode of Nutrition.</title>
        <authorList>
            <person name="Burns J.A."/>
            <person name="Paasch A."/>
            <person name="Narechania A."/>
            <person name="Kim E."/>
        </authorList>
    </citation>
    <scope>NUCLEOTIDE SEQUENCE [LARGE SCALE GENOMIC DNA]</scope>
    <source>
        <strain evidence="2 3">PLY_AMNH</strain>
    </source>
</reference>
<evidence type="ECO:0000313" key="3">
    <source>
        <dbReference type="Proteomes" id="UP001190700"/>
    </source>
</evidence>
<feature type="domain" description="Sialidase" evidence="1">
    <location>
        <begin position="9"/>
        <end position="175"/>
    </location>
</feature>
<dbReference type="Pfam" id="PF13088">
    <property type="entry name" value="BNR_2"/>
    <property type="match status" value="1"/>
</dbReference>
<sequence>VKGDEGGRGCVKNKPLVMPRGEILAGASTEEGTWNAFTDRSTDNGRTWQRAENVDVVDEAGVIQPTLWASPGDDQQVHMLIRSDAGAIYRADSADGGATWGPAKRTKLPNNNSGLDVVLLGKTLVLAYNPTAGNWVSRYPLRLSVSDDNGQNWTKHFDIETSPGEYSYPAIVPWHTNLGFHLTYTWNRERIVYASMSLEELLTRATPAPLSAQVAGA</sequence>
<keyword evidence="3" id="KW-1185">Reference proteome</keyword>
<organism evidence="2 3">
    <name type="scientific">Cymbomonas tetramitiformis</name>
    <dbReference type="NCBI Taxonomy" id="36881"/>
    <lineage>
        <taxon>Eukaryota</taxon>
        <taxon>Viridiplantae</taxon>
        <taxon>Chlorophyta</taxon>
        <taxon>Pyramimonadophyceae</taxon>
        <taxon>Pyramimonadales</taxon>
        <taxon>Pyramimonadaceae</taxon>
        <taxon>Cymbomonas</taxon>
    </lineage>
</organism>
<evidence type="ECO:0000313" key="2">
    <source>
        <dbReference type="EMBL" id="KAK3258873.1"/>
    </source>
</evidence>
<name>A0AAE0KSA2_9CHLO</name>
<dbReference type="CDD" id="cd15482">
    <property type="entry name" value="Sialidase_non-viral"/>
    <property type="match status" value="1"/>
</dbReference>
<dbReference type="InterPro" id="IPR011040">
    <property type="entry name" value="Sialidase"/>
</dbReference>
<dbReference type="PANTHER" id="PTHR43752:SF2">
    <property type="entry name" value="BNR_ASP-BOX REPEAT FAMILY PROTEIN"/>
    <property type="match status" value="1"/>
</dbReference>
<dbReference type="InterPro" id="IPR036278">
    <property type="entry name" value="Sialidase_sf"/>
</dbReference>
<dbReference type="PANTHER" id="PTHR43752">
    <property type="entry name" value="BNR/ASP-BOX REPEAT FAMILY PROTEIN"/>
    <property type="match status" value="1"/>
</dbReference>
<feature type="non-terminal residue" evidence="2">
    <location>
        <position position="1"/>
    </location>
</feature>